<dbReference type="Proteomes" id="UP000434957">
    <property type="component" value="Unassembled WGS sequence"/>
</dbReference>
<feature type="non-terminal residue" evidence="1">
    <location>
        <position position="19"/>
    </location>
</feature>
<dbReference type="EMBL" id="QXFU01001013">
    <property type="protein sequence ID" value="KAE9013360.1"/>
    <property type="molecule type" value="Genomic_DNA"/>
</dbReference>
<name>A0A6A3L371_9STRA</name>
<sequence length="19" mass="2113">MASMWSSFTYVLLPPAVVL</sequence>
<gene>
    <name evidence="1" type="ORF">PR002_g14525</name>
    <name evidence="2" type="ORF">PR003_g14939</name>
</gene>
<organism evidence="1 4">
    <name type="scientific">Phytophthora rubi</name>
    <dbReference type="NCBI Taxonomy" id="129364"/>
    <lineage>
        <taxon>Eukaryota</taxon>
        <taxon>Sar</taxon>
        <taxon>Stramenopiles</taxon>
        <taxon>Oomycota</taxon>
        <taxon>Peronosporomycetes</taxon>
        <taxon>Peronosporales</taxon>
        <taxon>Peronosporaceae</taxon>
        <taxon>Phytophthora</taxon>
    </lineage>
</organism>
<dbReference type="AlphaFoldDB" id="A0A6A3L371"/>
<proteinExistence type="predicted"/>
<keyword evidence="3" id="KW-1185">Reference proteome</keyword>
<evidence type="ECO:0000313" key="3">
    <source>
        <dbReference type="Proteomes" id="UP000434957"/>
    </source>
</evidence>
<evidence type="ECO:0000313" key="2">
    <source>
        <dbReference type="EMBL" id="KAE9331568.1"/>
    </source>
</evidence>
<reference evidence="1 4" key="1">
    <citation type="submission" date="2018-09" db="EMBL/GenBank/DDBJ databases">
        <title>Genomic investigation of the strawberry pathogen Phytophthora fragariae indicates pathogenicity is determined by transcriptional variation in three key races.</title>
        <authorList>
            <person name="Adams T.M."/>
            <person name="Armitage A.D."/>
            <person name="Sobczyk M.K."/>
            <person name="Bates H.J."/>
            <person name="Dunwell J.M."/>
            <person name="Nellist C.F."/>
            <person name="Harrison R.J."/>
        </authorList>
    </citation>
    <scope>NUCLEOTIDE SEQUENCE [LARGE SCALE GENOMIC DNA]</scope>
    <source>
        <strain evidence="1 4">SCRP324</strain>
        <strain evidence="2 3">SCRP333</strain>
    </source>
</reference>
<dbReference type="Proteomes" id="UP000435112">
    <property type="component" value="Unassembled WGS sequence"/>
</dbReference>
<evidence type="ECO:0000313" key="4">
    <source>
        <dbReference type="Proteomes" id="UP000435112"/>
    </source>
</evidence>
<comment type="caution">
    <text evidence="1">The sequence shown here is derived from an EMBL/GenBank/DDBJ whole genome shotgun (WGS) entry which is preliminary data.</text>
</comment>
<evidence type="ECO:0000313" key="1">
    <source>
        <dbReference type="EMBL" id="KAE9013360.1"/>
    </source>
</evidence>
<accession>A0A6A3L371</accession>
<protein>
    <submittedName>
        <fullName evidence="1">Uncharacterized protein</fullName>
    </submittedName>
</protein>
<dbReference type="EMBL" id="QXFT01001010">
    <property type="protein sequence ID" value="KAE9331568.1"/>
    <property type="molecule type" value="Genomic_DNA"/>
</dbReference>